<gene>
    <name evidence="1" type="ORF">HLPCO_003129</name>
</gene>
<sequence>MKKLVLISFTLVLAMFIVEDKTLNEAYNQLKQNVNGVSNRYETTYSNIETAVDDFNNQKDEKVEQINRIRNFLVEVDQRYFEYDGNKELIKDVDCTKYLVKPEARCEALTKECGYYVDEQGNTIDLYEYCPAQYLEEAKEFFGLDTMED</sequence>
<organism evidence="1 2">
    <name type="scientific">Haloplasma contractile SSD-17B</name>
    <dbReference type="NCBI Taxonomy" id="1033810"/>
    <lineage>
        <taxon>Bacteria</taxon>
        <taxon>Bacillati</taxon>
        <taxon>Mycoplasmatota</taxon>
        <taxon>Mollicutes</taxon>
        <taxon>Haloplasmatales</taxon>
        <taxon>Haloplasmataceae</taxon>
        <taxon>Haloplasma</taxon>
    </lineage>
</organism>
<dbReference type="EMBL" id="AFNU02000025">
    <property type="protein sequence ID" value="ERJ10884.1"/>
    <property type="molecule type" value="Genomic_DNA"/>
</dbReference>
<dbReference type="RefSeq" id="WP_008825964.1">
    <property type="nucleotide sequence ID" value="NZ_AFNU02000025.1"/>
</dbReference>
<keyword evidence="2" id="KW-1185">Reference proteome</keyword>
<evidence type="ECO:0000313" key="2">
    <source>
        <dbReference type="Proteomes" id="UP000005707"/>
    </source>
</evidence>
<reference evidence="1 2" key="2">
    <citation type="journal article" date="2013" name="PLoS ONE">
        <title>INDIGO - INtegrated Data Warehouse of MIcrobial GenOmes with Examples from the Red Sea Extremophiles.</title>
        <authorList>
            <person name="Alam I."/>
            <person name="Antunes A."/>
            <person name="Kamau A.A."/>
            <person name="Ba Alawi W."/>
            <person name="Kalkatawi M."/>
            <person name="Stingl U."/>
            <person name="Bajic V.B."/>
        </authorList>
    </citation>
    <scope>NUCLEOTIDE SEQUENCE [LARGE SCALE GENOMIC DNA]</scope>
    <source>
        <strain evidence="1 2">SSD-17B</strain>
    </source>
</reference>
<name>U2FI42_9MOLU</name>
<comment type="caution">
    <text evidence="1">The sequence shown here is derived from an EMBL/GenBank/DDBJ whole genome shotgun (WGS) entry which is preliminary data.</text>
</comment>
<dbReference type="AlphaFoldDB" id="U2FI42"/>
<accession>U2FI42</accession>
<protein>
    <submittedName>
        <fullName evidence="1">Uncharacterized protein</fullName>
    </submittedName>
</protein>
<evidence type="ECO:0000313" key="1">
    <source>
        <dbReference type="EMBL" id="ERJ10884.1"/>
    </source>
</evidence>
<dbReference type="Proteomes" id="UP000005707">
    <property type="component" value="Unassembled WGS sequence"/>
</dbReference>
<dbReference type="InParanoid" id="U2FI42"/>
<proteinExistence type="predicted"/>
<reference evidence="1 2" key="1">
    <citation type="journal article" date="2011" name="J. Bacteriol.">
        <title>Genome sequence of Haloplasma contractile, an unusual contractile bacterium from a deep-sea anoxic brine lake.</title>
        <authorList>
            <person name="Antunes A."/>
            <person name="Alam I."/>
            <person name="El Dorry H."/>
            <person name="Siam R."/>
            <person name="Robertson A."/>
            <person name="Bajic V.B."/>
            <person name="Stingl U."/>
        </authorList>
    </citation>
    <scope>NUCLEOTIDE SEQUENCE [LARGE SCALE GENOMIC DNA]</scope>
    <source>
        <strain evidence="1 2">SSD-17B</strain>
    </source>
</reference>